<dbReference type="Proteomes" id="UP000624709">
    <property type="component" value="Unassembled WGS sequence"/>
</dbReference>
<evidence type="ECO:0000313" key="3">
    <source>
        <dbReference type="EMBL" id="GIE66737.1"/>
    </source>
</evidence>
<organism evidence="3 4">
    <name type="scientific">Actinoplanes palleronii</name>
    <dbReference type="NCBI Taxonomy" id="113570"/>
    <lineage>
        <taxon>Bacteria</taxon>
        <taxon>Bacillati</taxon>
        <taxon>Actinomycetota</taxon>
        <taxon>Actinomycetes</taxon>
        <taxon>Micromonosporales</taxon>
        <taxon>Micromonosporaceae</taxon>
        <taxon>Actinoplanes</taxon>
    </lineage>
</organism>
<feature type="region of interest" description="Disordered" evidence="1">
    <location>
        <begin position="475"/>
        <end position="507"/>
    </location>
</feature>
<evidence type="ECO:0000256" key="2">
    <source>
        <dbReference type="SAM" id="Phobius"/>
    </source>
</evidence>
<comment type="caution">
    <text evidence="3">The sequence shown here is derived from an EMBL/GenBank/DDBJ whole genome shotgun (WGS) entry which is preliminary data.</text>
</comment>
<feature type="compositionally biased region" description="Low complexity" evidence="1">
    <location>
        <begin position="480"/>
        <end position="491"/>
    </location>
</feature>
<feature type="compositionally biased region" description="Acidic residues" evidence="1">
    <location>
        <begin position="280"/>
        <end position="291"/>
    </location>
</feature>
<sequence length="646" mass="63975">MQETGDNATRKVVDVTTHLRGRAVQAGAFLVLVAGLVAGGQTAALAATPTVNITAPSSGNSGDTVTVTYTVGNPGGSAESADTAVPVKITTTLVGGACNSGCGNQNVTLKPGEDTDGSATIVLPTIGEGQKQDITFQVEATSSGDAPGTKTAVAKIRVNGPAAPADTNVRLVTGTIKDKDGNRLAGASVGMVDSQGHKYTAITNNDGGFSFASSDTNPISAGSITVGATLEGFKGARTTVKGTVGKTVSASITLKALAASASASPSASVSASASSAVSEEPTDDEATDDATTDPANTLAADTDNKSDDSGGSSWLLIVMGGLLVAAGVGAMVLVWLRRKNAAANGDDTNGGGAGYGGAPIGGGPAGGPRYGNDATRVAAPVGAGRGGDATMVAGAGGMGAALSDAPTMIHRPAVVEDEFPDPYGAPVPPQGGYLGTNSSQWDDQGGYGAAGTGAAGGYGAATSGYDAQADGYGQATNMYQPEQPQQPQPGQRYDEATGMYQPNNGYEDDGYGAGGYAAGQQAGGYDQGGYGNQAAGQAGWGNQGGQAGWGNQPDNGDGYGPAGYEQGGYEQGGGNYGAQPPAQPAGYEQGGYGNQGYDQHGGNYGGAQQPPVQPGQPGYGTQGYDQRGNAYGNGQDPNRRGRDWEE</sequence>
<dbReference type="SUPFAM" id="SSF49464">
    <property type="entry name" value="Carboxypeptidase regulatory domain-like"/>
    <property type="match status" value="1"/>
</dbReference>
<dbReference type="InterPro" id="IPR008969">
    <property type="entry name" value="CarboxyPept-like_regulatory"/>
</dbReference>
<keyword evidence="2" id="KW-0472">Membrane</keyword>
<evidence type="ECO:0000313" key="4">
    <source>
        <dbReference type="Proteomes" id="UP000624709"/>
    </source>
</evidence>
<protein>
    <recommendedName>
        <fullName evidence="5">Carboxypeptidase family protein</fullName>
    </recommendedName>
</protein>
<feature type="compositionally biased region" description="Gly residues" evidence="1">
    <location>
        <begin position="557"/>
        <end position="576"/>
    </location>
</feature>
<evidence type="ECO:0008006" key="5">
    <source>
        <dbReference type="Google" id="ProtNLM"/>
    </source>
</evidence>
<keyword evidence="2" id="KW-1133">Transmembrane helix</keyword>
<gene>
    <name evidence="3" type="ORF">Apa02nite_028450</name>
</gene>
<feature type="compositionally biased region" description="Basic and acidic residues" evidence="1">
    <location>
        <begin position="637"/>
        <end position="646"/>
    </location>
</feature>
<feature type="compositionally biased region" description="Low complexity" evidence="1">
    <location>
        <begin position="292"/>
        <end position="301"/>
    </location>
</feature>
<accession>A0ABQ4B7W2</accession>
<dbReference type="EMBL" id="BOMS01000040">
    <property type="protein sequence ID" value="GIE66737.1"/>
    <property type="molecule type" value="Genomic_DNA"/>
</dbReference>
<feature type="region of interest" description="Disordered" evidence="1">
    <location>
        <begin position="271"/>
        <end position="309"/>
    </location>
</feature>
<feature type="region of interest" description="Disordered" evidence="1">
    <location>
        <begin position="541"/>
        <end position="646"/>
    </location>
</feature>
<feature type="transmembrane region" description="Helical" evidence="2">
    <location>
        <begin position="314"/>
        <end position="336"/>
    </location>
</feature>
<proteinExistence type="predicted"/>
<evidence type="ECO:0000256" key="1">
    <source>
        <dbReference type="SAM" id="MobiDB-lite"/>
    </source>
</evidence>
<keyword evidence="4" id="KW-1185">Reference proteome</keyword>
<name>A0ABQ4B7W2_9ACTN</name>
<feature type="compositionally biased region" description="Low complexity" evidence="1">
    <location>
        <begin position="595"/>
        <end position="610"/>
    </location>
</feature>
<keyword evidence="2" id="KW-0812">Transmembrane</keyword>
<dbReference type="Pfam" id="PF13620">
    <property type="entry name" value="CarboxypepD_reg"/>
    <property type="match status" value="1"/>
</dbReference>
<reference evidence="3 4" key="1">
    <citation type="submission" date="2021-01" db="EMBL/GenBank/DDBJ databases">
        <title>Whole genome shotgun sequence of Actinoplanes palleronii NBRC 14916.</title>
        <authorList>
            <person name="Komaki H."/>
            <person name="Tamura T."/>
        </authorList>
    </citation>
    <scope>NUCLEOTIDE SEQUENCE [LARGE SCALE GENOMIC DNA]</scope>
    <source>
        <strain evidence="3 4">NBRC 14916</strain>
    </source>
</reference>
<dbReference type="Gene3D" id="2.60.40.1120">
    <property type="entry name" value="Carboxypeptidase-like, regulatory domain"/>
    <property type="match status" value="1"/>
</dbReference>